<evidence type="ECO:0000256" key="1">
    <source>
        <dbReference type="SAM" id="MobiDB-lite"/>
    </source>
</evidence>
<accession>A0A2V5HAC4</accession>
<protein>
    <submittedName>
        <fullName evidence="2">Uncharacterized protein</fullName>
    </submittedName>
</protein>
<evidence type="ECO:0000313" key="3">
    <source>
        <dbReference type="Proteomes" id="UP000249829"/>
    </source>
</evidence>
<gene>
    <name evidence="2" type="ORF">BO99DRAFT_107823</name>
</gene>
<keyword evidence="3" id="KW-1185">Reference proteome</keyword>
<reference evidence="2 3" key="1">
    <citation type="submission" date="2018-02" db="EMBL/GenBank/DDBJ databases">
        <title>The genomes of Aspergillus section Nigri reveals drivers in fungal speciation.</title>
        <authorList>
            <consortium name="DOE Joint Genome Institute"/>
            <person name="Vesth T.C."/>
            <person name="Nybo J."/>
            <person name="Theobald S."/>
            <person name="Brandl J."/>
            <person name="Frisvad J.C."/>
            <person name="Nielsen K.F."/>
            <person name="Lyhne E.K."/>
            <person name="Kogle M.E."/>
            <person name="Kuo A."/>
            <person name="Riley R."/>
            <person name="Clum A."/>
            <person name="Nolan M."/>
            <person name="Lipzen A."/>
            <person name="Salamov A."/>
            <person name="Henrissat B."/>
            <person name="Wiebenga A."/>
            <person name="De vries R.P."/>
            <person name="Grigoriev I.V."/>
            <person name="Mortensen U.H."/>
            <person name="Andersen M.R."/>
            <person name="Baker S.E."/>
        </authorList>
    </citation>
    <scope>NUCLEOTIDE SEQUENCE [LARGE SCALE GENOMIC DNA]</scope>
    <source>
        <strain evidence="2 3">CBS 115571</strain>
    </source>
</reference>
<feature type="region of interest" description="Disordered" evidence="1">
    <location>
        <begin position="96"/>
        <end position="122"/>
    </location>
</feature>
<name>A0A2V5HAC4_ASPV1</name>
<evidence type="ECO:0000313" key="2">
    <source>
        <dbReference type="EMBL" id="PYI20571.1"/>
    </source>
</evidence>
<dbReference type="EMBL" id="KZ825124">
    <property type="protein sequence ID" value="PYI20571.1"/>
    <property type="molecule type" value="Genomic_DNA"/>
</dbReference>
<dbReference type="AlphaFoldDB" id="A0A2V5HAC4"/>
<sequence>MEEWAKRVRLMCEIKIPIMSAQLVHQRGQFNNDVEGMDFKQVSEWQMTMCSGRANRRCDERGPGKGGKRRSESQVTCQSRPSIIITLGGELVPRSVSTSTDHRITDRTDRTDRTQATSASTRQPATHANLFAYFPIQAQDFFMRIRRVAISAKQLRQTTVCLTSSPGQCFVKQADRYVNWRHRYLLLRDCLTQYHDSLTAKVPLRLSFKVGSDTCSRLAWALTLSAIDQEPSTSGVANFRCRSAIEFTGMPYPVLVHRN</sequence>
<feature type="region of interest" description="Disordered" evidence="1">
    <location>
        <begin position="55"/>
        <end position="77"/>
    </location>
</feature>
<feature type="compositionally biased region" description="Basic and acidic residues" evidence="1">
    <location>
        <begin position="100"/>
        <end position="113"/>
    </location>
</feature>
<proteinExistence type="predicted"/>
<organism evidence="2 3">
    <name type="scientific">Aspergillus violaceofuscus (strain CBS 115571)</name>
    <dbReference type="NCBI Taxonomy" id="1450538"/>
    <lineage>
        <taxon>Eukaryota</taxon>
        <taxon>Fungi</taxon>
        <taxon>Dikarya</taxon>
        <taxon>Ascomycota</taxon>
        <taxon>Pezizomycotina</taxon>
        <taxon>Eurotiomycetes</taxon>
        <taxon>Eurotiomycetidae</taxon>
        <taxon>Eurotiales</taxon>
        <taxon>Aspergillaceae</taxon>
        <taxon>Aspergillus</taxon>
    </lineage>
</organism>
<dbReference type="Proteomes" id="UP000249829">
    <property type="component" value="Unassembled WGS sequence"/>
</dbReference>